<proteinExistence type="predicted"/>
<dbReference type="InterPro" id="IPR035959">
    <property type="entry name" value="RutC-like_sf"/>
</dbReference>
<reference evidence="2" key="1">
    <citation type="submission" date="2020-02" db="EMBL/GenBank/DDBJ databases">
        <authorList>
            <person name="Meier V. D."/>
        </authorList>
    </citation>
    <scope>NUCLEOTIDE SEQUENCE</scope>
    <source>
        <strain evidence="2">AVDCRST_MAG79</strain>
    </source>
</reference>
<evidence type="ECO:0008006" key="3">
    <source>
        <dbReference type="Google" id="ProtNLM"/>
    </source>
</evidence>
<dbReference type="PANTHER" id="PTHR43857:SF1">
    <property type="entry name" value="YJGH FAMILY PROTEIN"/>
    <property type="match status" value="1"/>
</dbReference>
<feature type="compositionally biased region" description="Basic and acidic residues" evidence="1">
    <location>
        <begin position="25"/>
        <end position="35"/>
    </location>
</feature>
<dbReference type="InterPro" id="IPR006175">
    <property type="entry name" value="YjgF/YER057c/UK114"/>
</dbReference>
<sequence length="178" mass="18651">MRRPQAVRQGGGTLRPSSDRRRRPEWRNVSERTGEPAEGIVASVCSPRMGVERHGSGTPWEAHVGYCRALRVGSRILVSGTLGVDADGRPAGDAEAQTRAALARIVGAVEALGGSAADVVRTRMFALAPQRDWDAIAAGHRAIFGDHPPVSTLVGTSGLVVPGCLVEIEAEAEVPSGT</sequence>
<dbReference type="Pfam" id="PF01042">
    <property type="entry name" value="Ribonuc_L-PSP"/>
    <property type="match status" value="1"/>
</dbReference>
<dbReference type="EMBL" id="CADCWC010000306">
    <property type="protein sequence ID" value="CAA9543185.1"/>
    <property type="molecule type" value="Genomic_DNA"/>
</dbReference>
<feature type="region of interest" description="Disordered" evidence="1">
    <location>
        <begin position="1"/>
        <end position="38"/>
    </location>
</feature>
<protein>
    <recommendedName>
        <fullName evidence="3">RidA family protein</fullName>
    </recommendedName>
</protein>
<dbReference type="PANTHER" id="PTHR43857">
    <property type="entry name" value="BLR7761 PROTEIN"/>
    <property type="match status" value="1"/>
</dbReference>
<dbReference type="AlphaFoldDB" id="A0A6J4U9A5"/>
<evidence type="ECO:0000313" key="2">
    <source>
        <dbReference type="EMBL" id="CAA9543185.1"/>
    </source>
</evidence>
<gene>
    <name evidence="2" type="ORF">AVDCRST_MAG79-2047</name>
</gene>
<dbReference type="Gene3D" id="3.30.1330.40">
    <property type="entry name" value="RutC-like"/>
    <property type="match status" value="1"/>
</dbReference>
<dbReference type="SUPFAM" id="SSF55298">
    <property type="entry name" value="YjgF-like"/>
    <property type="match status" value="1"/>
</dbReference>
<name>A0A6J4U9A5_9ACTN</name>
<accession>A0A6J4U9A5</accession>
<organism evidence="2">
    <name type="scientific">uncultured Thermoleophilia bacterium</name>
    <dbReference type="NCBI Taxonomy" id="1497501"/>
    <lineage>
        <taxon>Bacteria</taxon>
        <taxon>Bacillati</taxon>
        <taxon>Actinomycetota</taxon>
        <taxon>Thermoleophilia</taxon>
        <taxon>environmental samples</taxon>
    </lineage>
</organism>
<evidence type="ECO:0000256" key="1">
    <source>
        <dbReference type="SAM" id="MobiDB-lite"/>
    </source>
</evidence>
<dbReference type="CDD" id="cd06154">
    <property type="entry name" value="YjgF_YER057c_UK114_like_6"/>
    <property type="match status" value="1"/>
</dbReference>